<sequence>MANLSSSQYFSYSAPDIELVVGDGAEQTTVKVHESVIAPPSEFFRAALNAGLKETTEKKIYLPDITWVGMEEVLNWLYKKDILEPTIRESWSRGYREKLTAQSTEKFVAVLRVVDFLQISQLKDEYQKVLEGFLKKLHSGSPLLLEEERGGFIATILHEFYKIGGEIDDDVFYMFMKTIKMHCPKFPESPSMNGFRGFQEVVNDLEEPNAKFLHVLCKAYSFL</sequence>
<comment type="caution">
    <text evidence="2">The sequence shown here is derived from an EMBL/GenBank/DDBJ whole genome shotgun (WGS) entry which is preliminary data.</text>
</comment>
<dbReference type="InterPro" id="IPR000210">
    <property type="entry name" value="BTB/POZ_dom"/>
</dbReference>
<evidence type="ECO:0000313" key="3">
    <source>
        <dbReference type="Proteomes" id="UP001307849"/>
    </source>
</evidence>
<gene>
    <name evidence="2" type="ORF">TWF506_010770</name>
</gene>
<dbReference type="Pfam" id="PF00651">
    <property type="entry name" value="BTB"/>
    <property type="match status" value="1"/>
</dbReference>
<organism evidence="2 3">
    <name type="scientific">Arthrobotrys conoides</name>
    <dbReference type="NCBI Taxonomy" id="74498"/>
    <lineage>
        <taxon>Eukaryota</taxon>
        <taxon>Fungi</taxon>
        <taxon>Dikarya</taxon>
        <taxon>Ascomycota</taxon>
        <taxon>Pezizomycotina</taxon>
        <taxon>Orbiliomycetes</taxon>
        <taxon>Orbiliales</taxon>
        <taxon>Orbiliaceae</taxon>
        <taxon>Arthrobotrys</taxon>
    </lineage>
</organism>
<dbReference type="PROSITE" id="PS50097">
    <property type="entry name" value="BTB"/>
    <property type="match status" value="1"/>
</dbReference>
<dbReference type="AlphaFoldDB" id="A0AAN8NL32"/>
<dbReference type="PANTHER" id="PTHR47843">
    <property type="entry name" value="BTB DOMAIN-CONTAINING PROTEIN-RELATED"/>
    <property type="match status" value="1"/>
</dbReference>
<dbReference type="Gene3D" id="3.30.710.10">
    <property type="entry name" value="Potassium Channel Kv1.1, Chain A"/>
    <property type="match status" value="1"/>
</dbReference>
<keyword evidence="3" id="KW-1185">Reference proteome</keyword>
<dbReference type="InterPro" id="IPR011333">
    <property type="entry name" value="SKP1/BTB/POZ_sf"/>
</dbReference>
<accession>A0AAN8NL32</accession>
<dbReference type="CDD" id="cd18186">
    <property type="entry name" value="BTB_POZ_ZBTB_KLHL-like"/>
    <property type="match status" value="1"/>
</dbReference>
<proteinExistence type="predicted"/>
<dbReference type="SUPFAM" id="SSF54695">
    <property type="entry name" value="POZ domain"/>
    <property type="match status" value="1"/>
</dbReference>
<dbReference type="SMART" id="SM00225">
    <property type="entry name" value="BTB"/>
    <property type="match status" value="1"/>
</dbReference>
<name>A0AAN8NL32_9PEZI</name>
<dbReference type="EMBL" id="JAVHJM010000008">
    <property type="protein sequence ID" value="KAK6508691.1"/>
    <property type="molecule type" value="Genomic_DNA"/>
</dbReference>
<reference evidence="2 3" key="1">
    <citation type="submission" date="2019-10" db="EMBL/GenBank/DDBJ databases">
        <authorList>
            <person name="Palmer J.M."/>
        </authorList>
    </citation>
    <scope>NUCLEOTIDE SEQUENCE [LARGE SCALE GENOMIC DNA]</scope>
    <source>
        <strain evidence="2 3">TWF506</strain>
    </source>
</reference>
<dbReference type="Proteomes" id="UP001307849">
    <property type="component" value="Unassembled WGS sequence"/>
</dbReference>
<protein>
    <recommendedName>
        <fullName evidence="1">BTB domain-containing protein</fullName>
    </recommendedName>
</protein>
<evidence type="ECO:0000259" key="1">
    <source>
        <dbReference type="PROSITE" id="PS50097"/>
    </source>
</evidence>
<evidence type="ECO:0000313" key="2">
    <source>
        <dbReference type="EMBL" id="KAK6508691.1"/>
    </source>
</evidence>
<feature type="domain" description="BTB" evidence="1">
    <location>
        <begin position="15"/>
        <end position="86"/>
    </location>
</feature>